<proteinExistence type="predicted"/>
<dbReference type="Pfam" id="PF00903">
    <property type="entry name" value="Glyoxalase"/>
    <property type="match status" value="1"/>
</dbReference>
<gene>
    <name evidence="2" type="ORF">AX660_01225</name>
</gene>
<name>A0A148KLU4_9ALTE</name>
<sequence length="134" mass="14985">MRLSIHVHFDGRCQEAFELYEKLLGGKIGTMLPFGKSPAAASVPATWQTKIVHANIQLAGVEIAGDDIQPEQYEPPRGFYILLAFENEDKTRLAFEGLSEKGKILFPLQKTFWSPCYGIVVDQYGVPWKLNSVA</sequence>
<protein>
    <recommendedName>
        <fullName evidence="1">Glyoxalase/fosfomycin resistance/dioxygenase domain-containing protein</fullName>
    </recommendedName>
</protein>
<dbReference type="Gene3D" id="3.10.180.10">
    <property type="entry name" value="2,3-Dihydroxybiphenyl 1,2-Dioxygenase, domain 1"/>
    <property type="match status" value="1"/>
</dbReference>
<dbReference type="InterPro" id="IPR028973">
    <property type="entry name" value="PhnB-like"/>
</dbReference>
<organism evidence="2 3">
    <name type="scientific">Paraglaciecola hydrolytica</name>
    <dbReference type="NCBI Taxonomy" id="1799789"/>
    <lineage>
        <taxon>Bacteria</taxon>
        <taxon>Pseudomonadati</taxon>
        <taxon>Pseudomonadota</taxon>
        <taxon>Gammaproteobacteria</taxon>
        <taxon>Alteromonadales</taxon>
        <taxon>Alteromonadaceae</taxon>
        <taxon>Paraglaciecola</taxon>
    </lineage>
</organism>
<evidence type="ECO:0000259" key="1">
    <source>
        <dbReference type="Pfam" id="PF00903"/>
    </source>
</evidence>
<dbReference type="SUPFAM" id="SSF54593">
    <property type="entry name" value="Glyoxalase/Bleomycin resistance protein/Dihydroxybiphenyl dioxygenase"/>
    <property type="match status" value="1"/>
</dbReference>
<dbReference type="OrthoDB" id="9795306at2"/>
<dbReference type="CDD" id="cd06588">
    <property type="entry name" value="PhnB_like"/>
    <property type="match status" value="1"/>
</dbReference>
<dbReference type="STRING" id="1799789.AX660_01225"/>
<comment type="caution">
    <text evidence="2">The sequence shown here is derived from an EMBL/GenBank/DDBJ whole genome shotgun (WGS) entry which is preliminary data.</text>
</comment>
<dbReference type="Proteomes" id="UP000070299">
    <property type="component" value="Unassembled WGS sequence"/>
</dbReference>
<dbReference type="PANTHER" id="PTHR33990">
    <property type="entry name" value="PROTEIN YJDN-RELATED"/>
    <property type="match status" value="1"/>
</dbReference>
<dbReference type="EMBL" id="LSNE01000014">
    <property type="protein sequence ID" value="KXI27218.1"/>
    <property type="molecule type" value="Genomic_DNA"/>
</dbReference>
<dbReference type="PANTHER" id="PTHR33990:SF1">
    <property type="entry name" value="PROTEIN YJDN"/>
    <property type="match status" value="1"/>
</dbReference>
<reference evidence="3" key="1">
    <citation type="submission" date="2016-02" db="EMBL/GenBank/DDBJ databases">
        <authorList>
            <person name="Schultz-Johansen M."/>
            <person name="Glaring M.A."/>
            <person name="Bech P.K."/>
            <person name="Stougaard P."/>
        </authorList>
    </citation>
    <scope>NUCLEOTIDE SEQUENCE [LARGE SCALE GENOMIC DNA]</scope>
    <source>
        <strain evidence="3">S66</strain>
    </source>
</reference>
<dbReference type="InterPro" id="IPR004360">
    <property type="entry name" value="Glyas_Fos-R_dOase_dom"/>
</dbReference>
<keyword evidence="3" id="KW-1185">Reference proteome</keyword>
<dbReference type="InterPro" id="IPR029068">
    <property type="entry name" value="Glyas_Bleomycin-R_OHBP_Dase"/>
</dbReference>
<accession>A0A148KLU4</accession>
<evidence type="ECO:0000313" key="2">
    <source>
        <dbReference type="EMBL" id="KXI27218.1"/>
    </source>
</evidence>
<dbReference type="RefSeq" id="WP_068381271.1">
    <property type="nucleotide sequence ID" value="NZ_LSNE01000014.1"/>
</dbReference>
<feature type="domain" description="Glyoxalase/fosfomycin resistance/dioxygenase" evidence="1">
    <location>
        <begin position="9"/>
        <end position="129"/>
    </location>
</feature>
<dbReference type="AlphaFoldDB" id="A0A148KLU4"/>
<evidence type="ECO:0000313" key="3">
    <source>
        <dbReference type="Proteomes" id="UP000070299"/>
    </source>
</evidence>